<dbReference type="InterPro" id="IPR011009">
    <property type="entry name" value="Kinase-like_dom_sf"/>
</dbReference>
<keyword evidence="2" id="KW-0723">Serine/threonine-protein kinase</keyword>
<evidence type="ECO:0000259" key="9">
    <source>
        <dbReference type="PROSITE" id="PS50011"/>
    </source>
</evidence>
<keyword evidence="8" id="KW-1133">Transmembrane helix</keyword>
<dbReference type="PRINTS" id="PR01217">
    <property type="entry name" value="PRICHEXTENSN"/>
</dbReference>
<dbReference type="RefSeq" id="WP_179661911.1">
    <property type="nucleotide sequence ID" value="NZ_JACCBG010000001.1"/>
</dbReference>
<dbReference type="EMBL" id="JACCBG010000001">
    <property type="protein sequence ID" value="NYD39961.1"/>
    <property type="molecule type" value="Genomic_DNA"/>
</dbReference>
<keyword evidence="11" id="KW-1185">Reference proteome</keyword>
<dbReference type="SUPFAM" id="SSF56112">
    <property type="entry name" value="Protein kinase-like (PK-like)"/>
    <property type="match status" value="1"/>
</dbReference>
<dbReference type="Proteomes" id="UP000535511">
    <property type="component" value="Unassembled WGS sequence"/>
</dbReference>
<dbReference type="GO" id="GO:0005524">
    <property type="term" value="F:ATP binding"/>
    <property type="evidence" value="ECO:0007669"/>
    <property type="project" value="UniProtKB-KW"/>
</dbReference>
<dbReference type="PROSITE" id="PS50011">
    <property type="entry name" value="PROTEIN_KINASE_DOM"/>
    <property type="match status" value="1"/>
</dbReference>
<comment type="caution">
    <text evidence="10">The sequence shown here is derived from an EMBL/GenBank/DDBJ whole genome shotgun (WGS) entry which is preliminary data.</text>
</comment>
<feature type="region of interest" description="Disordered" evidence="7">
    <location>
        <begin position="1"/>
        <end position="22"/>
    </location>
</feature>
<feature type="compositionally biased region" description="Basic and acidic residues" evidence="7">
    <location>
        <begin position="13"/>
        <end position="22"/>
    </location>
</feature>
<evidence type="ECO:0000256" key="4">
    <source>
        <dbReference type="ARBA" id="ARBA00022741"/>
    </source>
</evidence>
<accession>A0A7Y9E2W7</accession>
<evidence type="ECO:0000256" key="1">
    <source>
        <dbReference type="ARBA" id="ARBA00012513"/>
    </source>
</evidence>
<feature type="compositionally biased region" description="Low complexity" evidence="7">
    <location>
        <begin position="409"/>
        <end position="517"/>
    </location>
</feature>
<evidence type="ECO:0000256" key="8">
    <source>
        <dbReference type="SAM" id="Phobius"/>
    </source>
</evidence>
<dbReference type="PANTHER" id="PTHR43289">
    <property type="entry name" value="MITOGEN-ACTIVATED PROTEIN KINASE KINASE KINASE 20-RELATED"/>
    <property type="match status" value="1"/>
</dbReference>
<evidence type="ECO:0000313" key="10">
    <source>
        <dbReference type="EMBL" id="NYD39961.1"/>
    </source>
</evidence>
<evidence type="ECO:0000256" key="5">
    <source>
        <dbReference type="ARBA" id="ARBA00022777"/>
    </source>
</evidence>
<keyword evidence="5 10" id="KW-0418">Kinase</keyword>
<dbReference type="GO" id="GO:0004674">
    <property type="term" value="F:protein serine/threonine kinase activity"/>
    <property type="evidence" value="ECO:0007669"/>
    <property type="project" value="UniProtKB-KW"/>
</dbReference>
<evidence type="ECO:0000313" key="11">
    <source>
        <dbReference type="Proteomes" id="UP000535511"/>
    </source>
</evidence>
<dbReference type="FunFam" id="1.10.510.10:FF:000021">
    <property type="entry name" value="Serine/threonine protein kinase"/>
    <property type="match status" value="1"/>
</dbReference>
<evidence type="ECO:0000256" key="6">
    <source>
        <dbReference type="ARBA" id="ARBA00022840"/>
    </source>
</evidence>
<evidence type="ECO:0000256" key="3">
    <source>
        <dbReference type="ARBA" id="ARBA00022679"/>
    </source>
</evidence>
<gene>
    <name evidence="10" type="ORF">BJZ21_000044</name>
</gene>
<dbReference type="Pfam" id="PF00069">
    <property type="entry name" value="Pkinase"/>
    <property type="match status" value="1"/>
</dbReference>
<dbReference type="Gene3D" id="1.10.510.10">
    <property type="entry name" value="Transferase(Phosphotransferase) domain 1"/>
    <property type="match status" value="1"/>
</dbReference>
<feature type="transmembrane region" description="Helical" evidence="8">
    <location>
        <begin position="360"/>
        <end position="382"/>
    </location>
</feature>
<keyword evidence="8" id="KW-0472">Membrane</keyword>
<dbReference type="AlphaFoldDB" id="A0A7Y9E2W7"/>
<evidence type="ECO:0000256" key="2">
    <source>
        <dbReference type="ARBA" id="ARBA00022527"/>
    </source>
</evidence>
<organism evidence="10 11">
    <name type="scientific">Nocardioides panaciterrulae</name>
    <dbReference type="NCBI Taxonomy" id="661492"/>
    <lineage>
        <taxon>Bacteria</taxon>
        <taxon>Bacillati</taxon>
        <taxon>Actinomycetota</taxon>
        <taxon>Actinomycetes</taxon>
        <taxon>Propionibacteriales</taxon>
        <taxon>Nocardioidaceae</taxon>
        <taxon>Nocardioides</taxon>
    </lineage>
</organism>
<protein>
    <recommendedName>
        <fullName evidence="1">non-specific serine/threonine protein kinase</fullName>
        <ecNumber evidence="1">2.7.11.1</ecNumber>
    </recommendedName>
</protein>
<dbReference type="EC" id="2.7.11.1" evidence="1"/>
<dbReference type="InterPro" id="IPR000719">
    <property type="entry name" value="Prot_kinase_dom"/>
</dbReference>
<name>A0A7Y9E2W7_9ACTN</name>
<proteinExistence type="predicted"/>
<feature type="compositionally biased region" description="Low complexity" evidence="7">
    <location>
        <begin position="327"/>
        <end position="344"/>
    </location>
</feature>
<dbReference type="PROSITE" id="PS00108">
    <property type="entry name" value="PROTEIN_KINASE_ST"/>
    <property type="match status" value="1"/>
</dbReference>
<keyword evidence="4" id="KW-0547">Nucleotide-binding</keyword>
<feature type="compositionally biased region" description="Basic and acidic residues" evidence="7">
    <location>
        <begin position="521"/>
        <end position="530"/>
    </location>
</feature>
<evidence type="ECO:0000256" key="7">
    <source>
        <dbReference type="SAM" id="MobiDB-lite"/>
    </source>
</evidence>
<feature type="region of interest" description="Disordered" evidence="7">
    <location>
        <begin position="384"/>
        <end position="530"/>
    </location>
</feature>
<feature type="compositionally biased region" description="Gly residues" evidence="7">
    <location>
        <begin position="345"/>
        <end position="354"/>
    </location>
</feature>
<sequence>MSPDPTSGGPPDGPDHGFADEGGRYRLDSRIATGGMGEVWRGTDTVLGREVAIKLLKHEYADDASFRSRFETEARHAGSLHHPGIAAVFDFGEGSGIGGSGARPFLVMELVDGQPLSALLRPGEPMDPDAARDLLGQAAAAVGAAHAAGIVHRDIKPANLLVTPDRRVKITDFGIARAADAMAITQTGQVMGTPQYLSPEQARGNAATPASDVYALGVVAFECLAGRRPFVADSPVATALAHLREPVPALPPEVPADLAAVVRKALSKEPHDRFADGAAFATALRDPATAATAIVPPPTDGDHTQVLAGAAGAAGLGAAGLAGAAAAEEAPPTSAGPAAGPTEGAAGGAGTPGGGRRRAVLWLLLAALAVLLVIVIGFVVLARTGDDTTPTPNPTPTGKHHRHTPSPQPTRSASTTAPSPTESSSSSPTESPSASPSSTAPTSPTGSPSTSAPSSPSTSPSASTSSSPTTSPTTPASPSASATPTASAPASRGSTAASGQSPAPATSSPSTAGSTSSRRSVPADDGKVTR</sequence>
<dbReference type="InterPro" id="IPR008271">
    <property type="entry name" value="Ser/Thr_kinase_AS"/>
</dbReference>
<dbReference type="Gene3D" id="3.30.200.20">
    <property type="entry name" value="Phosphorylase Kinase, domain 1"/>
    <property type="match status" value="1"/>
</dbReference>
<keyword evidence="3 10" id="KW-0808">Transferase</keyword>
<feature type="domain" description="Protein kinase" evidence="9">
    <location>
        <begin position="25"/>
        <end position="289"/>
    </location>
</feature>
<dbReference type="SMART" id="SM00220">
    <property type="entry name" value="S_TKc"/>
    <property type="match status" value="1"/>
</dbReference>
<dbReference type="PANTHER" id="PTHR43289:SF6">
    <property type="entry name" value="SERINE_THREONINE-PROTEIN KINASE NEKL-3"/>
    <property type="match status" value="1"/>
</dbReference>
<keyword evidence="8" id="KW-0812">Transmembrane</keyword>
<feature type="region of interest" description="Disordered" evidence="7">
    <location>
        <begin position="327"/>
        <end position="354"/>
    </location>
</feature>
<dbReference type="CDD" id="cd14014">
    <property type="entry name" value="STKc_PknB_like"/>
    <property type="match status" value="1"/>
</dbReference>
<reference evidence="10 11" key="1">
    <citation type="submission" date="2020-07" db="EMBL/GenBank/DDBJ databases">
        <title>Sequencing the genomes of 1000 actinobacteria strains.</title>
        <authorList>
            <person name="Klenk H.-P."/>
        </authorList>
    </citation>
    <scope>NUCLEOTIDE SEQUENCE [LARGE SCALE GENOMIC DNA]</scope>
    <source>
        <strain evidence="10 11">DSM 21350</strain>
    </source>
</reference>
<keyword evidence="6" id="KW-0067">ATP-binding</keyword>